<proteinExistence type="predicted"/>
<protein>
    <recommendedName>
        <fullName evidence="3">RNase H type-1 domain-containing protein</fullName>
    </recommendedName>
</protein>
<name>A0A2I0WX24_9ASPA</name>
<dbReference type="Proteomes" id="UP000233837">
    <property type="component" value="Unassembled WGS sequence"/>
</dbReference>
<dbReference type="AlphaFoldDB" id="A0A2I0WX24"/>
<keyword evidence="2" id="KW-1185">Reference proteome</keyword>
<reference evidence="1 2" key="2">
    <citation type="journal article" date="2017" name="Nature">
        <title>The Apostasia genome and the evolution of orchids.</title>
        <authorList>
            <person name="Zhang G.Q."/>
            <person name="Liu K.W."/>
            <person name="Li Z."/>
            <person name="Lohaus R."/>
            <person name="Hsiao Y.Y."/>
            <person name="Niu S.C."/>
            <person name="Wang J.Y."/>
            <person name="Lin Y.C."/>
            <person name="Xu Q."/>
            <person name="Chen L.J."/>
            <person name="Yoshida K."/>
            <person name="Fujiwara S."/>
            <person name="Wang Z.W."/>
            <person name="Zhang Y.Q."/>
            <person name="Mitsuda N."/>
            <person name="Wang M."/>
            <person name="Liu G.H."/>
            <person name="Pecoraro L."/>
            <person name="Huang H.X."/>
            <person name="Xiao X.J."/>
            <person name="Lin M."/>
            <person name="Wu X.Y."/>
            <person name="Wu W.L."/>
            <person name="Chen Y.Y."/>
            <person name="Chang S.B."/>
            <person name="Sakamoto S."/>
            <person name="Ohme-Takagi M."/>
            <person name="Yagi M."/>
            <person name="Zeng S.J."/>
            <person name="Shen C.Y."/>
            <person name="Yeh C.M."/>
            <person name="Luo Y.B."/>
            <person name="Tsai W.C."/>
            <person name="Van de Peer Y."/>
            <person name="Liu Z.J."/>
        </authorList>
    </citation>
    <scope>NUCLEOTIDE SEQUENCE [LARGE SCALE GENOMIC DNA]</scope>
    <source>
        <tissue evidence="1">The whole plant</tissue>
    </source>
</reference>
<evidence type="ECO:0000313" key="2">
    <source>
        <dbReference type="Proteomes" id="UP000233837"/>
    </source>
</evidence>
<organism evidence="1 2">
    <name type="scientific">Dendrobium catenatum</name>
    <dbReference type="NCBI Taxonomy" id="906689"/>
    <lineage>
        <taxon>Eukaryota</taxon>
        <taxon>Viridiplantae</taxon>
        <taxon>Streptophyta</taxon>
        <taxon>Embryophyta</taxon>
        <taxon>Tracheophyta</taxon>
        <taxon>Spermatophyta</taxon>
        <taxon>Magnoliopsida</taxon>
        <taxon>Liliopsida</taxon>
        <taxon>Asparagales</taxon>
        <taxon>Orchidaceae</taxon>
        <taxon>Epidendroideae</taxon>
        <taxon>Malaxideae</taxon>
        <taxon>Dendrobiinae</taxon>
        <taxon>Dendrobium</taxon>
    </lineage>
</organism>
<gene>
    <name evidence="1" type="ORF">MA16_Dca005728</name>
</gene>
<accession>A0A2I0WX24</accession>
<evidence type="ECO:0000313" key="1">
    <source>
        <dbReference type="EMBL" id="PKU80197.1"/>
    </source>
</evidence>
<sequence>MEADDHRLIAGDYPKVDRNTFSKEVSSSKVKFSLQQGKDVESGFPQQLKIGMLISYSSCPNPLGILLPQVGSRDCKGRGIAAFGIHCQHWDCAQMKLLAILAIRNYIQDWMLEVEGGMFRDCKGRGIAAFGIHCQQWDCAQMELLAILAIRNYIQDWMLEVEGHLVSYVMQKKYNLVHPDQEYEEPLYYNDGSFRAIFKEESGKAHVISDTEKEHEGAPAPANEPNYQNLVQRFDQLETHFDHRLDQIETHL</sequence>
<evidence type="ECO:0008006" key="3">
    <source>
        <dbReference type="Google" id="ProtNLM"/>
    </source>
</evidence>
<dbReference type="EMBL" id="KZ502363">
    <property type="protein sequence ID" value="PKU80197.1"/>
    <property type="molecule type" value="Genomic_DNA"/>
</dbReference>
<reference evidence="1 2" key="1">
    <citation type="journal article" date="2016" name="Sci. Rep.">
        <title>The Dendrobium catenatum Lindl. genome sequence provides insights into polysaccharide synthase, floral development and adaptive evolution.</title>
        <authorList>
            <person name="Zhang G.Q."/>
            <person name="Xu Q."/>
            <person name="Bian C."/>
            <person name="Tsai W.C."/>
            <person name="Yeh C.M."/>
            <person name="Liu K.W."/>
            <person name="Yoshida K."/>
            <person name="Zhang L.S."/>
            <person name="Chang S.B."/>
            <person name="Chen F."/>
            <person name="Shi Y."/>
            <person name="Su Y.Y."/>
            <person name="Zhang Y.Q."/>
            <person name="Chen L.J."/>
            <person name="Yin Y."/>
            <person name="Lin M."/>
            <person name="Huang H."/>
            <person name="Deng H."/>
            <person name="Wang Z.W."/>
            <person name="Zhu S.L."/>
            <person name="Zhao X."/>
            <person name="Deng C."/>
            <person name="Niu S.C."/>
            <person name="Huang J."/>
            <person name="Wang M."/>
            <person name="Liu G.H."/>
            <person name="Yang H.J."/>
            <person name="Xiao X.J."/>
            <person name="Hsiao Y.Y."/>
            <person name="Wu W.L."/>
            <person name="Chen Y.Y."/>
            <person name="Mitsuda N."/>
            <person name="Ohme-Takagi M."/>
            <person name="Luo Y.B."/>
            <person name="Van de Peer Y."/>
            <person name="Liu Z.J."/>
        </authorList>
    </citation>
    <scope>NUCLEOTIDE SEQUENCE [LARGE SCALE GENOMIC DNA]</scope>
    <source>
        <tissue evidence="1">The whole plant</tissue>
    </source>
</reference>